<dbReference type="NCBIfam" id="TIGR02436">
    <property type="entry name" value="four helix bundle protein"/>
    <property type="match status" value="1"/>
</dbReference>
<dbReference type="OrthoDB" id="9811959at2"/>
<sequence>MLERPYTELQVWQRCRALVGQIYDLTRGFPREEMLGLTNQMRRAAVSIPSNIAEGCGRQHQRDTIQFLFVARGSLFELETQCYLAADQQYLSAEQLQAVLANLNDCRKLLQGFIRYYRNLSPSSGTTLPDNGQLKTDN</sequence>
<evidence type="ECO:0000313" key="2">
    <source>
        <dbReference type="Proteomes" id="UP000262802"/>
    </source>
</evidence>
<reference evidence="1 2" key="1">
    <citation type="submission" date="2018-09" db="EMBL/GenBank/DDBJ databases">
        <title>Hymenobacter medium sp. nov., isolated from R2A medium.</title>
        <authorList>
            <person name="Yingchao G."/>
        </authorList>
    </citation>
    <scope>NUCLEOTIDE SEQUENCE [LARGE SCALE GENOMIC DNA]</scope>
    <source>
        <strain evidence="2">sh-6</strain>
    </source>
</reference>
<dbReference type="SUPFAM" id="SSF158446">
    <property type="entry name" value="IVS-encoded protein-like"/>
    <property type="match status" value="1"/>
</dbReference>
<proteinExistence type="predicted"/>
<dbReference type="EMBL" id="CP032317">
    <property type="protein sequence ID" value="AYA35586.1"/>
    <property type="molecule type" value="Genomic_DNA"/>
</dbReference>
<dbReference type="InterPro" id="IPR012657">
    <property type="entry name" value="23S_rRNA-intervening_sequence"/>
</dbReference>
<dbReference type="InterPro" id="IPR036583">
    <property type="entry name" value="23S_rRNA_IVS_sf"/>
</dbReference>
<gene>
    <name evidence="1" type="ORF">D3Y59_00050</name>
</gene>
<organism evidence="1 2">
    <name type="scientific">Hymenobacter oligotrophus</name>
    <dbReference type="NCBI Taxonomy" id="2319843"/>
    <lineage>
        <taxon>Bacteria</taxon>
        <taxon>Pseudomonadati</taxon>
        <taxon>Bacteroidota</taxon>
        <taxon>Cytophagia</taxon>
        <taxon>Cytophagales</taxon>
        <taxon>Hymenobacteraceae</taxon>
        <taxon>Hymenobacter</taxon>
    </lineage>
</organism>
<evidence type="ECO:0000313" key="1">
    <source>
        <dbReference type="EMBL" id="AYA35586.1"/>
    </source>
</evidence>
<dbReference type="RefSeq" id="WP_119443179.1">
    <property type="nucleotide sequence ID" value="NZ_CP032317.1"/>
</dbReference>
<keyword evidence="2" id="KW-1185">Reference proteome</keyword>
<dbReference type="Proteomes" id="UP000262802">
    <property type="component" value="Chromosome"/>
</dbReference>
<dbReference type="PANTHER" id="PTHR38471">
    <property type="entry name" value="FOUR HELIX BUNDLE PROTEIN"/>
    <property type="match status" value="1"/>
</dbReference>
<dbReference type="Gene3D" id="1.20.1440.60">
    <property type="entry name" value="23S rRNA-intervening sequence"/>
    <property type="match status" value="1"/>
</dbReference>
<dbReference type="Pfam" id="PF05635">
    <property type="entry name" value="23S_rRNA_IVP"/>
    <property type="match status" value="1"/>
</dbReference>
<name>A0A3B7R7F8_9BACT</name>
<accession>A0A3B7R7F8</accession>
<dbReference type="KEGG" id="hyh:D3Y59_00050"/>
<protein>
    <submittedName>
        <fullName evidence="1">Four helix bundle protein</fullName>
    </submittedName>
</protein>
<dbReference type="PANTHER" id="PTHR38471:SF2">
    <property type="entry name" value="FOUR HELIX BUNDLE PROTEIN"/>
    <property type="match status" value="1"/>
</dbReference>
<dbReference type="AlphaFoldDB" id="A0A3B7R7F8"/>
<dbReference type="CDD" id="cd16377">
    <property type="entry name" value="23S_rRNA_IVP_like"/>
    <property type="match status" value="1"/>
</dbReference>